<gene>
    <name evidence="3" type="ORF">M5K25_016345</name>
</gene>
<keyword evidence="4" id="KW-1185">Reference proteome</keyword>
<feature type="compositionally biased region" description="Basic and acidic residues" evidence="2">
    <location>
        <begin position="229"/>
        <end position="242"/>
    </location>
</feature>
<protein>
    <recommendedName>
        <fullName evidence="1">Vacuolar ATPase assembly protein VMA22</fullName>
    </recommendedName>
</protein>
<reference evidence="3 4" key="1">
    <citation type="journal article" date="2024" name="Plant Biotechnol. J.">
        <title>Dendrobium thyrsiflorum genome and its molecular insights into genes involved in important horticultural traits.</title>
        <authorList>
            <person name="Chen B."/>
            <person name="Wang J.Y."/>
            <person name="Zheng P.J."/>
            <person name="Li K.L."/>
            <person name="Liang Y.M."/>
            <person name="Chen X.F."/>
            <person name="Zhang C."/>
            <person name="Zhao X."/>
            <person name="He X."/>
            <person name="Zhang G.Q."/>
            <person name="Liu Z.J."/>
            <person name="Xu Q."/>
        </authorList>
    </citation>
    <scope>NUCLEOTIDE SEQUENCE [LARGE SCALE GENOMIC DNA]</scope>
    <source>
        <strain evidence="3">GZMU011</strain>
    </source>
</reference>
<evidence type="ECO:0000256" key="1">
    <source>
        <dbReference type="ARBA" id="ARBA00093634"/>
    </source>
</evidence>
<evidence type="ECO:0000256" key="2">
    <source>
        <dbReference type="SAM" id="MobiDB-lite"/>
    </source>
</evidence>
<dbReference type="InterPro" id="IPR040357">
    <property type="entry name" value="Vma22/CCDC115"/>
</dbReference>
<dbReference type="PANTHER" id="PTHR31996:SF2">
    <property type="entry name" value="COILED-COIL DOMAIN-CONTAINING PROTEIN 115"/>
    <property type="match status" value="1"/>
</dbReference>
<dbReference type="EMBL" id="JANQDX010000013">
    <property type="protein sequence ID" value="KAL0912924.1"/>
    <property type="molecule type" value="Genomic_DNA"/>
</dbReference>
<dbReference type="Proteomes" id="UP001552299">
    <property type="component" value="Unassembled WGS sequence"/>
</dbReference>
<proteinExistence type="predicted"/>
<name>A0ABD0UJZ6_DENTH</name>
<accession>A0ABD0UJZ6</accession>
<organism evidence="3 4">
    <name type="scientific">Dendrobium thyrsiflorum</name>
    <name type="common">Pinecone-like raceme dendrobium</name>
    <name type="synonym">Orchid</name>
    <dbReference type="NCBI Taxonomy" id="117978"/>
    <lineage>
        <taxon>Eukaryota</taxon>
        <taxon>Viridiplantae</taxon>
        <taxon>Streptophyta</taxon>
        <taxon>Embryophyta</taxon>
        <taxon>Tracheophyta</taxon>
        <taxon>Spermatophyta</taxon>
        <taxon>Magnoliopsida</taxon>
        <taxon>Liliopsida</taxon>
        <taxon>Asparagales</taxon>
        <taxon>Orchidaceae</taxon>
        <taxon>Epidendroideae</taxon>
        <taxon>Malaxideae</taxon>
        <taxon>Dendrobiinae</taxon>
        <taxon>Dendrobium</taxon>
    </lineage>
</organism>
<evidence type="ECO:0000313" key="4">
    <source>
        <dbReference type="Proteomes" id="UP001552299"/>
    </source>
</evidence>
<evidence type="ECO:0000313" key="3">
    <source>
        <dbReference type="EMBL" id="KAL0912924.1"/>
    </source>
</evidence>
<comment type="caution">
    <text evidence="3">The sequence shown here is derived from an EMBL/GenBank/DDBJ whole genome shotgun (WGS) entry which is preliminary data.</text>
</comment>
<dbReference type="PANTHER" id="PTHR31996">
    <property type="entry name" value="COILED-COIL DOMAIN-CONTAINING PROTEIN 115"/>
    <property type="match status" value="1"/>
</dbReference>
<dbReference type="AlphaFoldDB" id="A0ABD0UJZ6"/>
<sequence>MRSCAEITGFDCFVSAEHSIGYLRFEQNFNDVRGKRDFLRVFWILSTGYEGWLELASARHSMGPSRLSSALLDLKVQSAATTVMLNELVEESQSVNISPLDVTLESTAVDENVRALSLSENSSTTSESIDEKKRRYKSVSVFGAFVSPKLRAAQVSFETGGIMAGRKVEVLEGEIGQLKTDFVEKILDFQNQFASIHEKMDGRFAAMEDMMKKMLEDKQNPVASVSKETTCDHGKGRKSEPI</sequence>
<feature type="region of interest" description="Disordered" evidence="2">
    <location>
        <begin position="217"/>
        <end position="242"/>
    </location>
</feature>